<evidence type="ECO:0000313" key="3">
    <source>
        <dbReference type="Proteomes" id="UP000663888"/>
    </source>
</evidence>
<dbReference type="GO" id="GO:0046872">
    <property type="term" value="F:metal ion binding"/>
    <property type="evidence" value="ECO:0007669"/>
    <property type="project" value="UniProtKB-KW"/>
</dbReference>
<evidence type="ECO:0000313" key="2">
    <source>
        <dbReference type="EMBL" id="CAE6501395.1"/>
    </source>
</evidence>
<comment type="caution">
    <text evidence="2">The sequence shown here is derived from an EMBL/GenBank/DDBJ whole genome shotgun (WGS) entry which is preliminary data.</text>
</comment>
<dbReference type="EMBL" id="CAJMWX010001664">
    <property type="protein sequence ID" value="CAE6501395.1"/>
    <property type="molecule type" value="Genomic_DNA"/>
</dbReference>
<keyword evidence="1" id="KW-0460">Magnesium</keyword>
<dbReference type="AlphaFoldDB" id="A0A8H3CYB4"/>
<proteinExistence type="predicted"/>
<gene>
    <name evidence="2" type="ORF">RDB_LOCUS153735</name>
</gene>
<dbReference type="Pfam" id="PF03737">
    <property type="entry name" value="RraA-like"/>
    <property type="match status" value="1"/>
</dbReference>
<reference evidence="2" key="1">
    <citation type="submission" date="2021-01" db="EMBL/GenBank/DDBJ databases">
        <authorList>
            <person name="Kaushik A."/>
        </authorList>
    </citation>
    <scope>NUCLEOTIDE SEQUENCE</scope>
    <source>
        <strain evidence="2">AG4-R118</strain>
    </source>
</reference>
<dbReference type="SUPFAM" id="SSF89562">
    <property type="entry name" value="RraA-like"/>
    <property type="match status" value="1"/>
</dbReference>
<organism evidence="2 3">
    <name type="scientific">Rhizoctonia solani</name>
    <dbReference type="NCBI Taxonomy" id="456999"/>
    <lineage>
        <taxon>Eukaryota</taxon>
        <taxon>Fungi</taxon>
        <taxon>Dikarya</taxon>
        <taxon>Basidiomycota</taxon>
        <taxon>Agaricomycotina</taxon>
        <taxon>Agaricomycetes</taxon>
        <taxon>Cantharellales</taxon>
        <taxon>Ceratobasidiaceae</taxon>
        <taxon>Rhizoctonia</taxon>
    </lineage>
</organism>
<dbReference type="InterPro" id="IPR036704">
    <property type="entry name" value="RraA/RraA-like_sf"/>
</dbReference>
<accession>A0A8H3CYB4</accession>
<name>A0A8H3CYB4_9AGAM</name>
<feature type="binding site" evidence="1">
    <location>
        <position position="64"/>
    </location>
    <ligand>
        <name>Mg(2+)</name>
        <dbReference type="ChEBI" id="CHEBI:18420"/>
    </ligand>
</feature>
<keyword evidence="1" id="KW-0479">Metal-binding</keyword>
<dbReference type="Gene3D" id="3.50.30.40">
    <property type="entry name" value="Ribonuclease E inhibitor RraA/RraA-like"/>
    <property type="match status" value="1"/>
</dbReference>
<dbReference type="InterPro" id="IPR005493">
    <property type="entry name" value="RraA/RraA-like"/>
</dbReference>
<evidence type="ECO:0000256" key="1">
    <source>
        <dbReference type="PIRSR" id="PIRSR605493-1"/>
    </source>
</evidence>
<comment type="cofactor">
    <cofactor evidence="1">
        <name>Mg(2+)</name>
        <dbReference type="ChEBI" id="CHEBI:18420"/>
    </cofactor>
</comment>
<sequence length="152" mass="16353">MTSPTKGTQRSAHNQRFLQGASSESIVIASLPSGVQRVAWDKFMTIDARNQGAQGTIVNGLATDLVDHREAGFSVFAQGYSSRDQVTTAIPSKMNVPVTFSPRSHFGTYFKDSLPAVKVFPGDIIVADVAGTVCVPLDLAEEVLTLCRFPVH</sequence>
<protein>
    <recommendedName>
        <fullName evidence="4">4-hydroxy-4-methyl-2-oxoglutarate aldolase</fullName>
    </recommendedName>
</protein>
<dbReference type="Proteomes" id="UP000663888">
    <property type="component" value="Unassembled WGS sequence"/>
</dbReference>
<evidence type="ECO:0008006" key="4">
    <source>
        <dbReference type="Google" id="ProtNLM"/>
    </source>
</evidence>